<gene>
    <name evidence="1" type="ORF">AVEN_22532_1</name>
</gene>
<sequence>MQEKFLLPNSTICELINAVNEFQTDTVSLTKQSIVETLKENNVNENVLNLVLNNPAASNLNSTFNVMKSQYAHKKFLKENFGLVEPVQYMLKSKTRVSNYQYVPIIKTIQAFCKNNEVLDCIMSTSESKSSNILSDIHDGTNFKNNPLFQTFPNIQILLYFDEFMVFNPLRGNQAKHKLGAFYFTLGNIPSKYRSSVKDMQLAILCRSSDIKDFGFKAVLQPLIKDLKLLETDGIIISGIPHNVKGGIVSIIGDNLAAHKIGGYVTNFSTNVRCCRFCIATKSDMQANFIESKFVQRTKQLYNHHLSLVNMDSKYTSVYGLKSDSPFNCLKYFHCSNMLPPDAMHDLLEGVVPFELGLIINYFIVKKYITLSQLNCKIKHSKFGFHDAANKPTIIPEPFQKGIKMIAARTWCLLRFLPLFIGQSVPDSEPAWCLLLTLKEIVDIVLAPKINLSYVSYLSHLIQDHHNLLKEIFPTVKLAPKFHFLVHYPRLILAFGPLTCSWSMRFEAKHLYFKHVAQSIKNNRNLPYTLAKRHQQLQCYYNLESLRPIGKKDSVTSGKIIDVNNYSTEITRLLSGYEDFYSLKKVELNGMIYKSGMCLVSGFHNDEPVFEKILIILRKGTCTKFVCRTFMSSTFFHIGCFKLESSKGIKILKLQDFVDVYPLSIYRYNNYSVVIQKYLLFNPKE</sequence>
<protein>
    <submittedName>
        <fullName evidence="1">Uncharacterized protein</fullName>
    </submittedName>
</protein>
<dbReference type="AlphaFoldDB" id="A0A4Y2PLM5"/>
<dbReference type="EMBL" id="BGPR01133306">
    <property type="protein sequence ID" value="GBN51006.1"/>
    <property type="molecule type" value="Genomic_DNA"/>
</dbReference>
<keyword evidence="2" id="KW-1185">Reference proteome</keyword>
<dbReference type="OrthoDB" id="6506336at2759"/>
<dbReference type="PANTHER" id="PTHR31912:SF34">
    <property type="entry name" value="NOTOCHORD-RELATED PROTEIN"/>
    <property type="match status" value="1"/>
</dbReference>
<reference evidence="1 2" key="1">
    <citation type="journal article" date="2019" name="Sci. Rep.">
        <title>Orb-weaving spider Araneus ventricosus genome elucidates the spidroin gene catalogue.</title>
        <authorList>
            <person name="Kono N."/>
            <person name="Nakamura H."/>
            <person name="Ohtoshi R."/>
            <person name="Moran D.A.P."/>
            <person name="Shinohara A."/>
            <person name="Yoshida Y."/>
            <person name="Fujiwara M."/>
            <person name="Mori M."/>
            <person name="Tomita M."/>
            <person name="Arakawa K."/>
        </authorList>
    </citation>
    <scope>NUCLEOTIDE SEQUENCE [LARGE SCALE GENOMIC DNA]</scope>
</reference>
<comment type="caution">
    <text evidence="1">The sequence shown here is derived from an EMBL/GenBank/DDBJ whole genome shotgun (WGS) entry which is preliminary data.</text>
</comment>
<evidence type="ECO:0000313" key="1">
    <source>
        <dbReference type="EMBL" id="GBN51006.1"/>
    </source>
</evidence>
<organism evidence="1 2">
    <name type="scientific">Araneus ventricosus</name>
    <name type="common">Orbweaver spider</name>
    <name type="synonym">Epeira ventricosa</name>
    <dbReference type="NCBI Taxonomy" id="182803"/>
    <lineage>
        <taxon>Eukaryota</taxon>
        <taxon>Metazoa</taxon>
        <taxon>Ecdysozoa</taxon>
        <taxon>Arthropoda</taxon>
        <taxon>Chelicerata</taxon>
        <taxon>Arachnida</taxon>
        <taxon>Araneae</taxon>
        <taxon>Araneomorphae</taxon>
        <taxon>Entelegynae</taxon>
        <taxon>Araneoidea</taxon>
        <taxon>Araneidae</taxon>
        <taxon>Araneus</taxon>
    </lineage>
</organism>
<dbReference type="Proteomes" id="UP000499080">
    <property type="component" value="Unassembled WGS sequence"/>
</dbReference>
<dbReference type="PANTHER" id="PTHR31912">
    <property type="entry name" value="IP13529P"/>
    <property type="match status" value="1"/>
</dbReference>
<evidence type="ECO:0000313" key="2">
    <source>
        <dbReference type="Proteomes" id="UP000499080"/>
    </source>
</evidence>
<accession>A0A4Y2PLM5</accession>
<name>A0A4Y2PLM5_ARAVE</name>
<proteinExistence type="predicted"/>